<dbReference type="KEGG" id="spu:592078"/>
<dbReference type="PANTHER" id="PTHR48043">
    <property type="entry name" value="EG:EG0003.4 PROTEIN-RELATED"/>
    <property type="match status" value="1"/>
</dbReference>
<dbReference type="PANTHER" id="PTHR48043:SF145">
    <property type="entry name" value="FI06409P-RELATED"/>
    <property type="match status" value="1"/>
</dbReference>
<keyword evidence="3" id="KW-0808">Transferase</keyword>
<evidence type="ECO:0000256" key="5">
    <source>
        <dbReference type="SAM" id="SignalP"/>
    </source>
</evidence>
<evidence type="ECO:0000256" key="3">
    <source>
        <dbReference type="ARBA" id="ARBA00022679"/>
    </source>
</evidence>
<evidence type="ECO:0000256" key="4">
    <source>
        <dbReference type="SAM" id="Phobius"/>
    </source>
</evidence>
<evidence type="ECO:0000313" key="7">
    <source>
        <dbReference type="Proteomes" id="UP000007110"/>
    </source>
</evidence>
<reference evidence="6" key="2">
    <citation type="submission" date="2021-01" db="UniProtKB">
        <authorList>
            <consortium name="EnsemblMetazoa"/>
        </authorList>
    </citation>
    <scope>IDENTIFICATION</scope>
</reference>
<proteinExistence type="inferred from homology"/>
<dbReference type="RefSeq" id="XP_030851928.1">
    <property type="nucleotide sequence ID" value="XM_030996068.1"/>
</dbReference>
<evidence type="ECO:0000256" key="2">
    <source>
        <dbReference type="ARBA" id="ARBA00022676"/>
    </source>
</evidence>
<dbReference type="EnsemblMetazoa" id="XM_030996068">
    <property type="protein sequence ID" value="XP_030851928"/>
    <property type="gene ID" value="LOC592078"/>
</dbReference>
<dbReference type="InParanoid" id="A0A7M7PLA0"/>
<dbReference type="FunFam" id="3.40.50.2000:FF:000021">
    <property type="entry name" value="UDP-glucuronosyltransferase"/>
    <property type="match status" value="1"/>
</dbReference>
<evidence type="ECO:0000313" key="6">
    <source>
        <dbReference type="EnsemblMetazoa" id="XP_030851928"/>
    </source>
</evidence>
<feature type="signal peptide" evidence="5">
    <location>
        <begin position="1"/>
        <end position="21"/>
    </location>
</feature>
<keyword evidence="4" id="KW-0812">Transmembrane</keyword>
<protein>
    <recommendedName>
        <fullName evidence="8">UDP-glucuronosyltransferase</fullName>
    </recommendedName>
</protein>
<keyword evidence="2" id="KW-0328">Glycosyltransferase</keyword>
<reference evidence="7" key="1">
    <citation type="submission" date="2015-02" db="EMBL/GenBank/DDBJ databases">
        <title>Genome sequencing for Strongylocentrotus purpuratus.</title>
        <authorList>
            <person name="Murali S."/>
            <person name="Liu Y."/>
            <person name="Vee V."/>
            <person name="English A."/>
            <person name="Wang M."/>
            <person name="Skinner E."/>
            <person name="Han Y."/>
            <person name="Muzny D.M."/>
            <person name="Worley K.C."/>
            <person name="Gibbs R.A."/>
        </authorList>
    </citation>
    <scope>NUCLEOTIDE SEQUENCE</scope>
</reference>
<dbReference type="InterPro" id="IPR050271">
    <property type="entry name" value="UDP-glycosyltransferase"/>
</dbReference>
<dbReference type="GO" id="GO:0008194">
    <property type="term" value="F:UDP-glycosyltransferase activity"/>
    <property type="evidence" value="ECO:0000318"/>
    <property type="project" value="GO_Central"/>
</dbReference>
<feature type="transmembrane region" description="Helical" evidence="4">
    <location>
        <begin position="487"/>
        <end position="510"/>
    </location>
</feature>
<accession>A0A7M7PLA0</accession>
<dbReference type="CDD" id="cd03784">
    <property type="entry name" value="GT1_Gtf-like"/>
    <property type="match status" value="1"/>
</dbReference>
<evidence type="ECO:0000256" key="1">
    <source>
        <dbReference type="ARBA" id="ARBA00009995"/>
    </source>
</evidence>
<keyword evidence="4" id="KW-1133">Transmembrane helix</keyword>
<dbReference type="SUPFAM" id="SSF53756">
    <property type="entry name" value="UDP-Glycosyltransferase/glycogen phosphorylase"/>
    <property type="match status" value="1"/>
</dbReference>
<keyword evidence="7" id="KW-1185">Reference proteome</keyword>
<dbReference type="OrthoDB" id="5835829at2759"/>
<feature type="chain" id="PRO_5029660800" description="UDP-glucuronosyltransferase" evidence="5">
    <location>
        <begin position="22"/>
        <end position="529"/>
    </location>
</feature>
<organism evidence="6 7">
    <name type="scientific">Strongylocentrotus purpuratus</name>
    <name type="common">Purple sea urchin</name>
    <dbReference type="NCBI Taxonomy" id="7668"/>
    <lineage>
        <taxon>Eukaryota</taxon>
        <taxon>Metazoa</taxon>
        <taxon>Echinodermata</taxon>
        <taxon>Eleutherozoa</taxon>
        <taxon>Echinozoa</taxon>
        <taxon>Echinoidea</taxon>
        <taxon>Euechinoidea</taxon>
        <taxon>Echinacea</taxon>
        <taxon>Camarodonta</taxon>
        <taxon>Echinidea</taxon>
        <taxon>Strongylocentrotidae</taxon>
        <taxon>Strongylocentrotus</taxon>
    </lineage>
</organism>
<name>A0A7M7PLA0_STRPU</name>
<evidence type="ECO:0008006" key="8">
    <source>
        <dbReference type="Google" id="ProtNLM"/>
    </source>
</evidence>
<keyword evidence="4" id="KW-0472">Membrane</keyword>
<dbReference type="AlphaFoldDB" id="A0A7M7PLA0"/>
<dbReference type="InterPro" id="IPR002213">
    <property type="entry name" value="UDP_glucos_trans"/>
</dbReference>
<comment type="similarity">
    <text evidence="1">Belongs to the UDP-glycosyltransferase family.</text>
</comment>
<dbReference type="Pfam" id="PF00201">
    <property type="entry name" value="UDPGT"/>
    <property type="match status" value="1"/>
</dbReference>
<dbReference type="GeneID" id="592078"/>
<sequence length="529" mass="59481">MALKVYLSLLFGVLITAIAEASNIAISGGPGQGSHFAVAASLGEELVRRGHNVTAIISGEAIATSTEKRYSNLFHFAITNRRISEEEVKEKVDFLARAAVSGNFWGELMKNMETMQEELYKDCDALLIDDDFVNSLVDANLDLLIIDPYFGCQNLLPVILKKPVIFTIPTHLEEYLGSSFGSPINAAIHPSFGSGFPRRMTFWQRLRNFIQINIIPSFVAMQSKGLQEYLSSRNISPVSSSEIFSRAELFLVNMDFAVEFPLPISPNVIPVGGITTKPAKQLEQNLEEFVQSSGEDGVIIFSMGSYATFMKEELIQDFVTAFSRLRQKVIWKSTRDLPEGTDQTKIKTMHWLPQNDLLGHSKTKLIIYQGGNNGFYETVYHGVPSVVIPLLMDQYDVASRTVHHGMGVELDYHTLNADKIEDAMRTVLRNSSYKENAARISSMYGHRTMRPVEKAAFWVEHVIQYGGTHLKSVAVELTWYQYHQIDIILSLAIILAIIFAILFFVFRLTARLICNVFRRNIKADAKKTD</sequence>
<dbReference type="Proteomes" id="UP000007110">
    <property type="component" value="Unassembled WGS sequence"/>
</dbReference>
<dbReference type="OMA" id="CCLFVYQ"/>
<keyword evidence="5" id="KW-0732">Signal</keyword>
<dbReference type="Gene3D" id="3.40.50.2000">
    <property type="entry name" value="Glycogen Phosphorylase B"/>
    <property type="match status" value="1"/>
</dbReference>